<dbReference type="CDD" id="cd16917">
    <property type="entry name" value="HATPase_UhpB-NarQ-NarX-like"/>
    <property type="match status" value="1"/>
</dbReference>
<evidence type="ECO:0000256" key="1">
    <source>
        <dbReference type="ARBA" id="ARBA00022679"/>
    </source>
</evidence>
<evidence type="ECO:0000259" key="6">
    <source>
        <dbReference type="Pfam" id="PF07730"/>
    </source>
</evidence>
<evidence type="ECO:0000313" key="7">
    <source>
        <dbReference type="EMBL" id="MCD2196186.1"/>
    </source>
</evidence>
<dbReference type="InterPro" id="IPR003594">
    <property type="entry name" value="HATPase_dom"/>
</dbReference>
<dbReference type="PANTHER" id="PTHR24421">
    <property type="entry name" value="NITRATE/NITRITE SENSOR PROTEIN NARX-RELATED"/>
    <property type="match status" value="1"/>
</dbReference>
<dbReference type="Pfam" id="PF07730">
    <property type="entry name" value="HisKA_3"/>
    <property type="match status" value="1"/>
</dbReference>
<keyword evidence="1" id="KW-0808">Transferase</keyword>
<keyword evidence="2 7" id="KW-0418">Kinase</keyword>
<feature type="transmembrane region" description="Helical" evidence="4">
    <location>
        <begin position="12"/>
        <end position="34"/>
    </location>
</feature>
<dbReference type="InterPro" id="IPR036890">
    <property type="entry name" value="HATPase_C_sf"/>
</dbReference>
<evidence type="ECO:0000256" key="2">
    <source>
        <dbReference type="ARBA" id="ARBA00022777"/>
    </source>
</evidence>
<sequence length="621" mass="65758">MSGEAAGVDRRTMLLGGGAVVVSAAVFVVVHLLTAGLGEVGVLLAALGAAVAFGVSWYRFERTPGGDRPTPYSVLAAITAHTGVTPDGVPDLAQLTETIGRGLGARSCRLTVHRPGLRDRAHAWTAPQTPDGLPEVEVPIRYHDDGIGSLAVDDRSYDRARVGRDGNLVDDLAAGLGAVLAIGRHSIDLERQLRAARAHAEQIAQGRRAAVAEMDHERRTIESDLHDGVQGHLVSMRLGLGLVEQQITLGDLPRARERLPLLVDSLDTTENALANVSAGVSTLVLRDQGLVAALEADLGRAEPAIDLRCQGADRARRYPELAEQTVYFCCLEAVNNARKHAGGAAIVVELTADDDALRFAVRDQGPGFDTDVPHAGRGLSNLTARAAGAGGSLTIDSTPSSGTVVEGFVPIVHGVTVPDEAVAPPAVARVAAAPPPLATGPLERQVRGIAQAAAAACTEPPPPELEDLLTEFGHDGEAVDGHAANAREHARAALLRIDELLPTLPVALEHGLVLREQLERLRVGAHEVRELELLDALERGSVVLPGQDVDTVRRLLGIDGTSADVRLGLSPEVPRTRIDEAAHEQLTIWEGRAQHPTAHRSERWAAEILIRTCEDVLMSEE</sequence>
<proteinExistence type="predicted"/>
<keyword evidence="4" id="KW-0472">Membrane</keyword>
<evidence type="ECO:0000313" key="8">
    <source>
        <dbReference type="Proteomes" id="UP001199469"/>
    </source>
</evidence>
<dbReference type="Gene3D" id="1.20.5.1930">
    <property type="match status" value="1"/>
</dbReference>
<gene>
    <name evidence="7" type="ORF">LQ327_22695</name>
</gene>
<dbReference type="Gene3D" id="3.30.565.10">
    <property type="entry name" value="Histidine kinase-like ATPase, C-terminal domain"/>
    <property type="match status" value="1"/>
</dbReference>
<evidence type="ECO:0000256" key="3">
    <source>
        <dbReference type="ARBA" id="ARBA00023012"/>
    </source>
</evidence>
<comment type="caution">
    <text evidence="7">The sequence shown here is derived from an EMBL/GenBank/DDBJ whole genome shotgun (WGS) entry which is preliminary data.</text>
</comment>
<protein>
    <submittedName>
        <fullName evidence="7">Histidine kinase</fullName>
    </submittedName>
</protein>
<dbReference type="EMBL" id="JAJNDB010000005">
    <property type="protein sequence ID" value="MCD2196186.1"/>
    <property type="molecule type" value="Genomic_DNA"/>
</dbReference>
<keyword evidence="3" id="KW-0902">Two-component regulatory system</keyword>
<feature type="domain" description="Histidine kinase/HSP90-like ATPase" evidence="5">
    <location>
        <begin position="326"/>
        <end position="410"/>
    </location>
</feature>
<feature type="domain" description="Signal transduction histidine kinase subgroup 3 dimerisation and phosphoacceptor" evidence="6">
    <location>
        <begin position="217"/>
        <end position="262"/>
    </location>
</feature>
<dbReference type="Proteomes" id="UP001199469">
    <property type="component" value="Unassembled WGS sequence"/>
</dbReference>
<evidence type="ECO:0000256" key="4">
    <source>
        <dbReference type="SAM" id="Phobius"/>
    </source>
</evidence>
<keyword evidence="4" id="KW-1133">Transmembrane helix</keyword>
<organism evidence="7 8">
    <name type="scientific">Actinomycetospora endophytica</name>
    <dbReference type="NCBI Taxonomy" id="2291215"/>
    <lineage>
        <taxon>Bacteria</taxon>
        <taxon>Bacillati</taxon>
        <taxon>Actinomycetota</taxon>
        <taxon>Actinomycetes</taxon>
        <taxon>Pseudonocardiales</taxon>
        <taxon>Pseudonocardiaceae</taxon>
        <taxon>Actinomycetospora</taxon>
    </lineage>
</organism>
<dbReference type="Pfam" id="PF02518">
    <property type="entry name" value="HATPase_c"/>
    <property type="match status" value="1"/>
</dbReference>
<dbReference type="InterPro" id="IPR011712">
    <property type="entry name" value="Sig_transdc_His_kin_sub3_dim/P"/>
</dbReference>
<keyword evidence="8" id="KW-1185">Reference proteome</keyword>
<accession>A0ABS8PD52</accession>
<keyword evidence="4" id="KW-0812">Transmembrane</keyword>
<dbReference type="SUPFAM" id="SSF55874">
    <property type="entry name" value="ATPase domain of HSP90 chaperone/DNA topoisomerase II/histidine kinase"/>
    <property type="match status" value="1"/>
</dbReference>
<name>A0ABS8PD52_9PSEU</name>
<dbReference type="InterPro" id="IPR050482">
    <property type="entry name" value="Sensor_HK_TwoCompSys"/>
</dbReference>
<dbReference type="GO" id="GO:0016301">
    <property type="term" value="F:kinase activity"/>
    <property type="evidence" value="ECO:0007669"/>
    <property type="project" value="UniProtKB-KW"/>
</dbReference>
<reference evidence="7 8" key="1">
    <citation type="submission" date="2021-11" db="EMBL/GenBank/DDBJ databases">
        <title>Draft genome sequence of Actinomycetospora sp. SF1 isolated from the rhizosphere soil.</title>
        <authorList>
            <person name="Duangmal K."/>
            <person name="Chantavorakit T."/>
        </authorList>
    </citation>
    <scope>NUCLEOTIDE SEQUENCE [LARGE SCALE GENOMIC DNA]</scope>
    <source>
        <strain evidence="7 8">TBRC 5722</strain>
    </source>
</reference>
<dbReference type="RefSeq" id="WP_230738040.1">
    <property type="nucleotide sequence ID" value="NZ_JAJNDB010000005.1"/>
</dbReference>
<evidence type="ECO:0000259" key="5">
    <source>
        <dbReference type="Pfam" id="PF02518"/>
    </source>
</evidence>